<name>A0A109UYC9_9SACH</name>
<feature type="compositionally biased region" description="Basic and acidic residues" evidence="1">
    <location>
        <begin position="236"/>
        <end position="245"/>
    </location>
</feature>
<proteinExistence type="predicted"/>
<organism evidence="2 3">
    <name type="scientific">Eremothecium sinecaudum</name>
    <dbReference type="NCBI Taxonomy" id="45286"/>
    <lineage>
        <taxon>Eukaryota</taxon>
        <taxon>Fungi</taxon>
        <taxon>Dikarya</taxon>
        <taxon>Ascomycota</taxon>
        <taxon>Saccharomycotina</taxon>
        <taxon>Saccharomycetes</taxon>
        <taxon>Saccharomycetales</taxon>
        <taxon>Saccharomycetaceae</taxon>
        <taxon>Eremothecium</taxon>
    </lineage>
</organism>
<sequence length="255" mass="28339">MLQTRNRGNADSDIKMMSIIEDSEDEKKLSSTEPTVLAVSEVDSDDDNASLGSARDSFPDWQKLVYERLTARDQTIMKAIILNFEKTGIVDLSNINSGFVDSFRSAFLDTRTYLQRKGCIDENKVKEYFGITSMVRILSGRALYEEPICSAELLNKLKQASESPLHSIDLIKPTVLPPYENEIPLVDRITQYGLGDSGSEDKSSDSIEYGSDQLPFLVNEFDLPISGPQSPVKKRNSADAAKEENGSSSKRPRVA</sequence>
<evidence type="ECO:0000313" key="3">
    <source>
        <dbReference type="Proteomes" id="UP000243052"/>
    </source>
</evidence>
<accession>A0A109UYC9</accession>
<dbReference type="OrthoDB" id="4057320at2759"/>
<protein>
    <submittedName>
        <fullName evidence="2">HCL433Cp</fullName>
    </submittedName>
</protein>
<dbReference type="GeneID" id="28722932"/>
<keyword evidence="3" id="KW-1185">Reference proteome</keyword>
<dbReference type="AlphaFoldDB" id="A0A109UYC9"/>
<dbReference type="Proteomes" id="UP000243052">
    <property type="component" value="Chromosome iii"/>
</dbReference>
<feature type="region of interest" description="Disordered" evidence="1">
    <location>
        <begin position="221"/>
        <end position="255"/>
    </location>
</feature>
<reference evidence="2 3" key="1">
    <citation type="submission" date="2016-01" db="EMBL/GenBank/DDBJ databases">
        <title>Genome sequence of the yeast Holleya sinecauda.</title>
        <authorList>
            <person name="Dietrich F.S."/>
        </authorList>
    </citation>
    <scope>NUCLEOTIDE SEQUENCE [LARGE SCALE GENOMIC DNA]</scope>
    <source>
        <strain evidence="2 3">ATCC 58844</strain>
    </source>
</reference>
<evidence type="ECO:0000313" key="2">
    <source>
        <dbReference type="EMBL" id="AMD19718.1"/>
    </source>
</evidence>
<dbReference type="RefSeq" id="XP_017986714.1">
    <property type="nucleotide sequence ID" value="XM_018131398.1"/>
</dbReference>
<dbReference type="EMBL" id="CP014243">
    <property type="protein sequence ID" value="AMD19718.1"/>
    <property type="molecule type" value="Genomic_DNA"/>
</dbReference>
<evidence type="ECO:0000256" key="1">
    <source>
        <dbReference type="SAM" id="MobiDB-lite"/>
    </source>
</evidence>
<gene>
    <name evidence="2" type="ORF">AW171_hschr31568</name>
</gene>